<feature type="region of interest" description="Disordered" evidence="1">
    <location>
        <begin position="152"/>
        <end position="192"/>
    </location>
</feature>
<feature type="compositionally biased region" description="Polar residues" evidence="1">
    <location>
        <begin position="159"/>
        <end position="169"/>
    </location>
</feature>
<organism evidence="2 3">
    <name type="scientific">Triangularia verruculosa</name>
    <dbReference type="NCBI Taxonomy" id="2587418"/>
    <lineage>
        <taxon>Eukaryota</taxon>
        <taxon>Fungi</taxon>
        <taxon>Dikarya</taxon>
        <taxon>Ascomycota</taxon>
        <taxon>Pezizomycotina</taxon>
        <taxon>Sordariomycetes</taxon>
        <taxon>Sordariomycetidae</taxon>
        <taxon>Sordariales</taxon>
        <taxon>Podosporaceae</taxon>
        <taxon>Triangularia</taxon>
    </lineage>
</organism>
<feature type="region of interest" description="Disordered" evidence="1">
    <location>
        <begin position="90"/>
        <end position="115"/>
    </location>
</feature>
<evidence type="ECO:0000313" key="2">
    <source>
        <dbReference type="EMBL" id="KAK4203936.1"/>
    </source>
</evidence>
<reference evidence="2" key="1">
    <citation type="journal article" date="2023" name="Mol. Phylogenet. Evol.">
        <title>Genome-scale phylogeny and comparative genomics of the fungal order Sordariales.</title>
        <authorList>
            <person name="Hensen N."/>
            <person name="Bonometti L."/>
            <person name="Westerberg I."/>
            <person name="Brannstrom I.O."/>
            <person name="Guillou S."/>
            <person name="Cros-Aarteil S."/>
            <person name="Calhoun S."/>
            <person name="Haridas S."/>
            <person name="Kuo A."/>
            <person name="Mondo S."/>
            <person name="Pangilinan J."/>
            <person name="Riley R."/>
            <person name="LaButti K."/>
            <person name="Andreopoulos B."/>
            <person name="Lipzen A."/>
            <person name="Chen C."/>
            <person name="Yan M."/>
            <person name="Daum C."/>
            <person name="Ng V."/>
            <person name="Clum A."/>
            <person name="Steindorff A."/>
            <person name="Ohm R.A."/>
            <person name="Martin F."/>
            <person name="Silar P."/>
            <person name="Natvig D.O."/>
            <person name="Lalanne C."/>
            <person name="Gautier V."/>
            <person name="Ament-Velasquez S.L."/>
            <person name="Kruys A."/>
            <person name="Hutchinson M.I."/>
            <person name="Powell A.J."/>
            <person name="Barry K."/>
            <person name="Miller A.N."/>
            <person name="Grigoriev I.V."/>
            <person name="Debuchy R."/>
            <person name="Gladieux P."/>
            <person name="Hiltunen Thoren M."/>
            <person name="Johannesson H."/>
        </authorList>
    </citation>
    <scope>NUCLEOTIDE SEQUENCE</scope>
    <source>
        <strain evidence="2">CBS 315.58</strain>
    </source>
</reference>
<protein>
    <submittedName>
        <fullName evidence="2">Uncharacterized protein</fullName>
    </submittedName>
</protein>
<dbReference type="AlphaFoldDB" id="A0AAN6XP64"/>
<feature type="compositionally biased region" description="Polar residues" evidence="1">
    <location>
        <begin position="103"/>
        <end position="115"/>
    </location>
</feature>
<dbReference type="EMBL" id="MU863885">
    <property type="protein sequence ID" value="KAK4203936.1"/>
    <property type="molecule type" value="Genomic_DNA"/>
</dbReference>
<evidence type="ECO:0000256" key="1">
    <source>
        <dbReference type="SAM" id="MobiDB-lite"/>
    </source>
</evidence>
<accession>A0AAN6XP64</accession>
<sequence>MAYQGVFSGPPPSIIPSHMLASRGSAFDSLSDDSDIELPPLPTEQALVPAHTSQGNLASNVIPIGSHKSGIVLYSDTDLLGEGQQNLLYYSKNRGDRQRDTQSRSQHSGGYSRSFSSDTAKAYAIKTARYPVLYEMLKTPAAARRALESWKKAPMQAESGENSSETPITGDQDGGETASGHQAAPVSATSTALVTASGPHVMSLPPQHMTFSEPLLEKTRRGTRFVVTCELEKSYPNFHIQCEYIYINQQERVNRSQTDTRISLANISTKESLWVVAMEQTGYNEEFIRGLVGDEDYAKLNNASGPVRGHDKGAGPSVVAKVAKKITFPEGYDLGNIWCKAVGFYTLKIFVPSKEYKM</sequence>
<reference evidence="2" key="2">
    <citation type="submission" date="2023-05" db="EMBL/GenBank/DDBJ databases">
        <authorList>
            <consortium name="Lawrence Berkeley National Laboratory"/>
            <person name="Steindorff A."/>
            <person name="Hensen N."/>
            <person name="Bonometti L."/>
            <person name="Westerberg I."/>
            <person name="Brannstrom I.O."/>
            <person name="Guillou S."/>
            <person name="Cros-Aarteil S."/>
            <person name="Calhoun S."/>
            <person name="Haridas S."/>
            <person name="Kuo A."/>
            <person name="Mondo S."/>
            <person name="Pangilinan J."/>
            <person name="Riley R."/>
            <person name="Labutti K."/>
            <person name="Andreopoulos B."/>
            <person name="Lipzen A."/>
            <person name="Chen C."/>
            <person name="Yanf M."/>
            <person name="Daum C."/>
            <person name="Ng V."/>
            <person name="Clum A."/>
            <person name="Ohm R."/>
            <person name="Martin F."/>
            <person name="Silar P."/>
            <person name="Natvig D."/>
            <person name="Lalanne C."/>
            <person name="Gautier V."/>
            <person name="Ament-Velasquez S.L."/>
            <person name="Kruys A."/>
            <person name="Hutchinson M.I."/>
            <person name="Powell A.J."/>
            <person name="Barry K."/>
            <person name="Miller A.N."/>
            <person name="Grigoriev I.V."/>
            <person name="Debuchy R."/>
            <person name="Gladieux P."/>
            <person name="Thoren M.H."/>
            <person name="Johannesson H."/>
        </authorList>
    </citation>
    <scope>NUCLEOTIDE SEQUENCE</scope>
    <source>
        <strain evidence="2">CBS 315.58</strain>
    </source>
</reference>
<comment type="caution">
    <text evidence="2">The sequence shown here is derived from an EMBL/GenBank/DDBJ whole genome shotgun (WGS) entry which is preliminary data.</text>
</comment>
<keyword evidence="3" id="KW-1185">Reference proteome</keyword>
<proteinExistence type="predicted"/>
<evidence type="ECO:0000313" key="3">
    <source>
        <dbReference type="Proteomes" id="UP001303160"/>
    </source>
</evidence>
<name>A0AAN6XP64_9PEZI</name>
<dbReference type="Proteomes" id="UP001303160">
    <property type="component" value="Unassembled WGS sequence"/>
</dbReference>
<feature type="compositionally biased region" description="Basic and acidic residues" evidence="1">
    <location>
        <begin position="93"/>
        <end position="102"/>
    </location>
</feature>
<gene>
    <name evidence="2" type="ORF">QBC40DRAFT_7766</name>
</gene>